<protein>
    <submittedName>
        <fullName evidence="1">Uncharacterized protein</fullName>
    </submittedName>
</protein>
<evidence type="ECO:0000313" key="1">
    <source>
        <dbReference type="EMBL" id="GBP74563.1"/>
    </source>
</evidence>
<dbReference type="Proteomes" id="UP000299102">
    <property type="component" value="Unassembled WGS sequence"/>
</dbReference>
<accession>A0A4C1YGX3</accession>
<reference evidence="1 2" key="1">
    <citation type="journal article" date="2019" name="Commun. Biol.">
        <title>The bagworm genome reveals a unique fibroin gene that provides high tensile strength.</title>
        <authorList>
            <person name="Kono N."/>
            <person name="Nakamura H."/>
            <person name="Ohtoshi R."/>
            <person name="Tomita M."/>
            <person name="Numata K."/>
            <person name="Arakawa K."/>
        </authorList>
    </citation>
    <scope>NUCLEOTIDE SEQUENCE [LARGE SCALE GENOMIC DNA]</scope>
</reference>
<proteinExistence type="predicted"/>
<evidence type="ECO:0000313" key="2">
    <source>
        <dbReference type="Proteomes" id="UP000299102"/>
    </source>
</evidence>
<name>A0A4C1YGX3_EUMVA</name>
<organism evidence="1 2">
    <name type="scientific">Eumeta variegata</name>
    <name type="common">Bagworm moth</name>
    <name type="synonym">Eumeta japonica</name>
    <dbReference type="NCBI Taxonomy" id="151549"/>
    <lineage>
        <taxon>Eukaryota</taxon>
        <taxon>Metazoa</taxon>
        <taxon>Ecdysozoa</taxon>
        <taxon>Arthropoda</taxon>
        <taxon>Hexapoda</taxon>
        <taxon>Insecta</taxon>
        <taxon>Pterygota</taxon>
        <taxon>Neoptera</taxon>
        <taxon>Endopterygota</taxon>
        <taxon>Lepidoptera</taxon>
        <taxon>Glossata</taxon>
        <taxon>Ditrysia</taxon>
        <taxon>Tineoidea</taxon>
        <taxon>Psychidae</taxon>
        <taxon>Oiketicinae</taxon>
        <taxon>Eumeta</taxon>
    </lineage>
</organism>
<dbReference type="AlphaFoldDB" id="A0A4C1YGX3"/>
<keyword evidence="2" id="KW-1185">Reference proteome</keyword>
<sequence>MAHMLRSNLVIALGGKDDEECLQVKISIDRSIDVANTSKEQAEDVPLVPGGVGVGVQPNPPDQELYEISDDPSKETIDEFTRDNISSTQRWKLLQTHFTIKSLSTTRWSARADACKTLRKSWNEIHKVLVTIENDTQQNRYMRSKSNIRGISIGDGIVIETIAGMLSEPTPTAVLKSRRRRFFYSSSTKPSRIRYVERIAADKIDGEKKRTDRRIPRQTQFHSFSRKPFGCTRVPCSI</sequence>
<comment type="caution">
    <text evidence="1">The sequence shown here is derived from an EMBL/GenBank/DDBJ whole genome shotgun (WGS) entry which is preliminary data.</text>
</comment>
<gene>
    <name evidence="1" type="ORF">EVAR_59498_1</name>
</gene>
<dbReference type="OrthoDB" id="7947417at2759"/>
<dbReference type="EMBL" id="BGZK01001212">
    <property type="protein sequence ID" value="GBP74563.1"/>
    <property type="molecule type" value="Genomic_DNA"/>
</dbReference>